<evidence type="ECO:0000313" key="2">
    <source>
        <dbReference type="EMBL" id="MBP1296835.1"/>
    </source>
</evidence>
<keyword evidence="1" id="KW-0472">Membrane</keyword>
<feature type="transmembrane region" description="Helical" evidence="1">
    <location>
        <begin position="12"/>
        <end position="32"/>
    </location>
</feature>
<protein>
    <submittedName>
        <fullName evidence="2">Branched-subunit amino acid transport protein</fullName>
    </submittedName>
</protein>
<sequence length="114" mass="12152">MIGFIGDWHALAILFVAGVIPNQIWRMLGLWFGGGIDENSELLVWVRAVATAILAGIIAQIVVQPPGALASVPDWLRYGAVAAGFVVFMLGRKSIFAGVIAGEIVMIAGKYWLG</sequence>
<dbReference type="Proteomes" id="UP001565471">
    <property type="component" value="Unassembled WGS sequence"/>
</dbReference>
<comment type="caution">
    <text evidence="2">The sequence shown here is derived from an EMBL/GenBank/DDBJ whole genome shotgun (WGS) entry which is preliminary data.</text>
</comment>
<feature type="transmembrane region" description="Helical" evidence="1">
    <location>
        <begin position="75"/>
        <end position="90"/>
    </location>
</feature>
<dbReference type="GeneID" id="92954233"/>
<evidence type="ECO:0000313" key="5">
    <source>
        <dbReference type="Proteomes" id="UP001565471"/>
    </source>
</evidence>
<keyword evidence="5" id="KW-1185">Reference proteome</keyword>
<feature type="transmembrane region" description="Helical" evidence="1">
    <location>
        <begin position="44"/>
        <end position="63"/>
    </location>
</feature>
<dbReference type="InterPro" id="IPR008407">
    <property type="entry name" value="Brnchd-chn_aa_trnsp_AzlD"/>
</dbReference>
<dbReference type="Proteomes" id="UP000673383">
    <property type="component" value="Unassembled WGS sequence"/>
</dbReference>
<reference evidence="3 5" key="2">
    <citation type="submission" date="2024-07" db="EMBL/GenBank/DDBJ databases">
        <title>Genomic Encyclopedia of Type Strains, Phase V (KMG-V): Genome sequencing to study the core and pangenomes of soil and plant-associated prokaryotes.</title>
        <authorList>
            <person name="Whitman W."/>
        </authorList>
    </citation>
    <scope>NUCLEOTIDE SEQUENCE [LARGE SCALE GENOMIC DNA]</scope>
    <source>
        <strain evidence="3 5">USDA 415</strain>
    </source>
</reference>
<dbReference type="EMBL" id="JAFICZ010000001">
    <property type="protein sequence ID" value="MBP1296835.1"/>
    <property type="molecule type" value="Genomic_DNA"/>
</dbReference>
<evidence type="ECO:0000313" key="3">
    <source>
        <dbReference type="EMBL" id="MEY9317808.1"/>
    </source>
</evidence>
<proteinExistence type="predicted"/>
<gene>
    <name evidence="3" type="ORF">ABIF29_004607</name>
    <name evidence="2" type="ORF">JOH49_006588</name>
</gene>
<name>A0A4Q4K2J5_BRAEL</name>
<dbReference type="EMBL" id="JBGBZA010000002">
    <property type="protein sequence ID" value="MEY9317808.1"/>
    <property type="molecule type" value="Genomic_DNA"/>
</dbReference>
<dbReference type="Pfam" id="PF05437">
    <property type="entry name" value="AzlD"/>
    <property type="match status" value="1"/>
</dbReference>
<evidence type="ECO:0000256" key="1">
    <source>
        <dbReference type="SAM" id="Phobius"/>
    </source>
</evidence>
<evidence type="ECO:0000313" key="4">
    <source>
        <dbReference type="Proteomes" id="UP000673383"/>
    </source>
</evidence>
<dbReference type="AlphaFoldDB" id="A0A4Q4K2J5"/>
<keyword evidence="1" id="KW-0812">Transmembrane</keyword>
<organism evidence="2 4">
    <name type="scientific">Bradyrhizobium elkanii</name>
    <dbReference type="NCBI Taxonomy" id="29448"/>
    <lineage>
        <taxon>Bacteria</taxon>
        <taxon>Pseudomonadati</taxon>
        <taxon>Pseudomonadota</taxon>
        <taxon>Alphaproteobacteria</taxon>
        <taxon>Hyphomicrobiales</taxon>
        <taxon>Nitrobacteraceae</taxon>
        <taxon>Bradyrhizobium</taxon>
    </lineage>
</organism>
<dbReference type="RefSeq" id="WP_018272002.1">
    <property type="nucleotide sequence ID" value="NZ_BJNL01000015.1"/>
</dbReference>
<reference evidence="2" key="1">
    <citation type="submission" date="2021-02" db="EMBL/GenBank/DDBJ databases">
        <title>Genomic Encyclopedia of Type Strains, Phase IV (KMG-V): Genome sequencing to study the core and pangenomes of soil and plant-associated prokaryotes.</title>
        <authorList>
            <person name="Whitman W."/>
        </authorList>
    </citation>
    <scope>NUCLEOTIDE SEQUENCE</scope>
    <source>
        <strain evidence="2">USDA 406</strain>
    </source>
</reference>
<accession>A0A4Q4K2J5</accession>
<keyword evidence="1" id="KW-1133">Transmembrane helix</keyword>